<evidence type="ECO:0000256" key="1">
    <source>
        <dbReference type="ARBA" id="ARBA00023125"/>
    </source>
</evidence>
<dbReference type="InterPro" id="IPR009057">
    <property type="entry name" value="Homeodomain-like_sf"/>
</dbReference>
<dbReference type="Gene3D" id="1.10.357.10">
    <property type="entry name" value="Tetracycline Repressor, domain 2"/>
    <property type="match status" value="1"/>
</dbReference>
<evidence type="ECO:0000313" key="4">
    <source>
        <dbReference type="EMBL" id="HJF66076.1"/>
    </source>
</evidence>
<dbReference type="AlphaFoldDB" id="A0A9D3A1Y1"/>
<comment type="caution">
    <text evidence="4">The sequence shown here is derived from an EMBL/GenBank/DDBJ whole genome shotgun (WGS) entry which is preliminary data.</text>
</comment>
<keyword evidence="1 2" id="KW-0238">DNA-binding</keyword>
<protein>
    <submittedName>
        <fullName evidence="4">TetR/AcrR family transcriptional regulator</fullName>
    </submittedName>
</protein>
<accession>A0A9D3A1Y1</accession>
<sequence length="195" mass="22038">MATSKKGETRQRIIEAAYRLIAKYGYDKASVSKICDEVGITKPSVYYYFDSKEDIFLAILDDMYAPRNYDEQFRDVTNVSEFRSQLFALGHSIIAGFHDDQERHNVLAEIDLQSTRIPALANLKASLDSEMVASFDSILKRGKQIGALGEHFDTSIAAQALFILSAGMSQTVSNREEIDEDAVWDWTIERLLPIE</sequence>
<evidence type="ECO:0000256" key="2">
    <source>
        <dbReference type="PROSITE-ProRule" id="PRU00335"/>
    </source>
</evidence>
<gene>
    <name evidence="4" type="ORF">K8U77_08205</name>
</gene>
<reference evidence="4" key="1">
    <citation type="journal article" date="2021" name="PeerJ">
        <title>Extensive microbial diversity within the chicken gut microbiome revealed by metagenomics and culture.</title>
        <authorList>
            <person name="Gilroy R."/>
            <person name="Ravi A."/>
            <person name="Getino M."/>
            <person name="Pursley I."/>
            <person name="Horton D.L."/>
            <person name="Alikhan N.F."/>
            <person name="Baker D."/>
            <person name="Gharbi K."/>
            <person name="Hall N."/>
            <person name="Watson M."/>
            <person name="Adriaenssens E.M."/>
            <person name="Foster-Nyarko E."/>
            <person name="Jarju S."/>
            <person name="Secka A."/>
            <person name="Antonio M."/>
            <person name="Oren A."/>
            <person name="Chaudhuri R.R."/>
            <person name="La Ragione R."/>
            <person name="Hildebrand F."/>
            <person name="Pallen M.J."/>
        </authorList>
    </citation>
    <scope>NUCLEOTIDE SEQUENCE</scope>
    <source>
        <strain evidence="4">ChiGjej6B6-11269</strain>
    </source>
</reference>
<dbReference type="SUPFAM" id="SSF46689">
    <property type="entry name" value="Homeodomain-like"/>
    <property type="match status" value="1"/>
</dbReference>
<dbReference type="PROSITE" id="PS50977">
    <property type="entry name" value="HTH_TETR_2"/>
    <property type="match status" value="1"/>
</dbReference>
<dbReference type="PRINTS" id="PR00455">
    <property type="entry name" value="HTHTETR"/>
</dbReference>
<dbReference type="EMBL" id="DYWI01000159">
    <property type="protein sequence ID" value="HJF66076.1"/>
    <property type="molecule type" value="Genomic_DNA"/>
</dbReference>
<organism evidence="4 5">
    <name type="scientific">Slackia equolifaciens</name>
    <dbReference type="NCBI Taxonomy" id="498718"/>
    <lineage>
        <taxon>Bacteria</taxon>
        <taxon>Bacillati</taxon>
        <taxon>Actinomycetota</taxon>
        <taxon>Coriobacteriia</taxon>
        <taxon>Eggerthellales</taxon>
        <taxon>Eggerthellaceae</taxon>
        <taxon>Slackia</taxon>
    </lineage>
</organism>
<reference evidence="4" key="2">
    <citation type="submission" date="2021-09" db="EMBL/GenBank/DDBJ databases">
        <authorList>
            <person name="Gilroy R."/>
        </authorList>
    </citation>
    <scope>NUCLEOTIDE SEQUENCE</scope>
    <source>
        <strain evidence="4">ChiGjej6B6-11269</strain>
    </source>
</reference>
<dbReference type="GO" id="GO:0003700">
    <property type="term" value="F:DNA-binding transcription factor activity"/>
    <property type="evidence" value="ECO:0007669"/>
    <property type="project" value="TreeGrafter"/>
</dbReference>
<name>A0A9D3A1Y1_9ACTN</name>
<dbReference type="InterPro" id="IPR001647">
    <property type="entry name" value="HTH_TetR"/>
</dbReference>
<dbReference type="InterPro" id="IPR023772">
    <property type="entry name" value="DNA-bd_HTH_TetR-type_CS"/>
</dbReference>
<dbReference type="GO" id="GO:0000976">
    <property type="term" value="F:transcription cis-regulatory region binding"/>
    <property type="evidence" value="ECO:0007669"/>
    <property type="project" value="TreeGrafter"/>
</dbReference>
<feature type="DNA-binding region" description="H-T-H motif" evidence="2">
    <location>
        <begin position="30"/>
        <end position="49"/>
    </location>
</feature>
<dbReference type="InterPro" id="IPR050109">
    <property type="entry name" value="HTH-type_TetR-like_transc_reg"/>
</dbReference>
<feature type="domain" description="HTH tetR-type" evidence="3">
    <location>
        <begin position="7"/>
        <end position="67"/>
    </location>
</feature>
<dbReference type="PANTHER" id="PTHR30055:SF226">
    <property type="entry name" value="HTH-TYPE TRANSCRIPTIONAL REGULATOR PKSA"/>
    <property type="match status" value="1"/>
</dbReference>
<dbReference type="Proteomes" id="UP000786989">
    <property type="component" value="Unassembled WGS sequence"/>
</dbReference>
<evidence type="ECO:0000259" key="3">
    <source>
        <dbReference type="PROSITE" id="PS50977"/>
    </source>
</evidence>
<dbReference type="Pfam" id="PF00440">
    <property type="entry name" value="TetR_N"/>
    <property type="match status" value="1"/>
</dbReference>
<dbReference type="PANTHER" id="PTHR30055">
    <property type="entry name" value="HTH-TYPE TRANSCRIPTIONAL REGULATOR RUTR"/>
    <property type="match status" value="1"/>
</dbReference>
<evidence type="ECO:0000313" key="5">
    <source>
        <dbReference type="Proteomes" id="UP000786989"/>
    </source>
</evidence>
<dbReference type="PROSITE" id="PS01081">
    <property type="entry name" value="HTH_TETR_1"/>
    <property type="match status" value="1"/>
</dbReference>
<proteinExistence type="predicted"/>